<protein>
    <submittedName>
        <fullName evidence="2">Uncharacterized protein</fullName>
    </submittedName>
</protein>
<evidence type="ECO:0000313" key="2">
    <source>
        <dbReference type="EMBL" id="KAK0742965.1"/>
    </source>
</evidence>
<name>A0AA40K236_9PEZI</name>
<gene>
    <name evidence="2" type="ORF">B0T18DRAFT_430349</name>
</gene>
<organism evidence="2 3">
    <name type="scientific">Schizothecium vesticola</name>
    <dbReference type="NCBI Taxonomy" id="314040"/>
    <lineage>
        <taxon>Eukaryota</taxon>
        <taxon>Fungi</taxon>
        <taxon>Dikarya</taxon>
        <taxon>Ascomycota</taxon>
        <taxon>Pezizomycotina</taxon>
        <taxon>Sordariomycetes</taxon>
        <taxon>Sordariomycetidae</taxon>
        <taxon>Sordariales</taxon>
        <taxon>Schizotheciaceae</taxon>
        <taxon>Schizothecium</taxon>
    </lineage>
</organism>
<keyword evidence="3" id="KW-1185">Reference proteome</keyword>
<accession>A0AA40K236</accession>
<feature type="compositionally biased region" description="Pro residues" evidence="1">
    <location>
        <begin position="12"/>
        <end position="30"/>
    </location>
</feature>
<dbReference type="SUPFAM" id="SSF54427">
    <property type="entry name" value="NTF2-like"/>
    <property type="match status" value="1"/>
</dbReference>
<proteinExistence type="predicted"/>
<dbReference type="Proteomes" id="UP001172155">
    <property type="component" value="Unassembled WGS sequence"/>
</dbReference>
<evidence type="ECO:0000256" key="1">
    <source>
        <dbReference type="SAM" id="MobiDB-lite"/>
    </source>
</evidence>
<feature type="region of interest" description="Disordered" evidence="1">
    <location>
        <begin position="1"/>
        <end position="36"/>
    </location>
</feature>
<reference evidence="2" key="1">
    <citation type="submission" date="2023-06" db="EMBL/GenBank/DDBJ databases">
        <title>Genome-scale phylogeny and comparative genomics of the fungal order Sordariales.</title>
        <authorList>
            <consortium name="Lawrence Berkeley National Laboratory"/>
            <person name="Hensen N."/>
            <person name="Bonometti L."/>
            <person name="Westerberg I."/>
            <person name="Brannstrom I.O."/>
            <person name="Guillou S."/>
            <person name="Cros-Aarteil S."/>
            <person name="Calhoun S."/>
            <person name="Haridas S."/>
            <person name="Kuo A."/>
            <person name="Mondo S."/>
            <person name="Pangilinan J."/>
            <person name="Riley R."/>
            <person name="LaButti K."/>
            <person name="Andreopoulos B."/>
            <person name="Lipzen A."/>
            <person name="Chen C."/>
            <person name="Yanf M."/>
            <person name="Daum C."/>
            <person name="Ng V."/>
            <person name="Clum A."/>
            <person name="Steindorff A."/>
            <person name="Ohm R."/>
            <person name="Martin F."/>
            <person name="Silar P."/>
            <person name="Natvig D."/>
            <person name="Lalanne C."/>
            <person name="Gautier V."/>
            <person name="Ament-velasquez S.L."/>
            <person name="Kruys A."/>
            <person name="Hutchinson M.I."/>
            <person name="Powell A.J."/>
            <person name="Barry K."/>
            <person name="Miller A.N."/>
            <person name="Grigoriev I.V."/>
            <person name="Debuchy R."/>
            <person name="Gladieux P."/>
            <person name="Thoren M.H."/>
            <person name="Johannesson H."/>
        </authorList>
    </citation>
    <scope>NUCLEOTIDE SEQUENCE</scope>
    <source>
        <strain evidence="2">SMH3187-1</strain>
    </source>
</reference>
<dbReference type="AlphaFoldDB" id="A0AA40K236"/>
<comment type="caution">
    <text evidence="2">The sequence shown here is derived from an EMBL/GenBank/DDBJ whole genome shotgun (WGS) entry which is preliminary data.</text>
</comment>
<evidence type="ECO:0000313" key="3">
    <source>
        <dbReference type="Proteomes" id="UP001172155"/>
    </source>
</evidence>
<dbReference type="EMBL" id="JAUKUD010000005">
    <property type="protein sequence ID" value="KAK0742965.1"/>
    <property type="molecule type" value="Genomic_DNA"/>
</dbReference>
<dbReference type="InterPro" id="IPR032710">
    <property type="entry name" value="NTF2-like_dom_sf"/>
</dbReference>
<sequence>MPQPPFSLLCNNPPPLPLPAPPPRPPPPPRRPQRQDYAALPAFHTPTFTFVDPTGQVSKGSAAAVAAMTADLAVLDDFFYEVTACTGAPTGERTYRFVGVARMFADLPGGEGGGEGKAGVEYTGREWDCVGGGVSV</sequence>